<gene>
    <name evidence="11" type="ORF">BCR44DRAFT_1514722</name>
</gene>
<evidence type="ECO:0000256" key="2">
    <source>
        <dbReference type="ARBA" id="ARBA00022723"/>
    </source>
</evidence>
<organism evidence="11 12">
    <name type="scientific">Catenaria anguillulae PL171</name>
    <dbReference type="NCBI Taxonomy" id="765915"/>
    <lineage>
        <taxon>Eukaryota</taxon>
        <taxon>Fungi</taxon>
        <taxon>Fungi incertae sedis</taxon>
        <taxon>Blastocladiomycota</taxon>
        <taxon>Blastocladiomycetes</taxon>
        <taxon>Blastocladiales</taxon>
        <taxon>Catenariaceae</taxon>
        <taxon>Catenaria</taxon>
    </lineage>
</organism>
<dbReference type="InterPro" id="IPR001841">
    <property type="entry name" value="Znf_RING"/>
</dbReference>
<comment type="similarity">
    <text evidence="1 6">Belongs to the CWC24 family.</text>
</comment>
<keyword evidence="2 5" id="KW-0479">Metal-binding</keyword>
<feature type="domain" description="RING-type" evidence="9">
    <location>
        <begin position="198"/>
        <end position="236"/>
    </location>
</feature>
<dbReference type="PANTHER" id="PTHR12930">
    <property type="entry name" value="ZINC FINGER PROTEIN 183"/>
    <property type="match status" value="1"/>
</dbReference>
<evidence type="ECO:0000256" key="1">
    <source>
        <dbReference type="ARBA" id="ARBA00009161"/>
    </source>
</evidence>
<protein>
    <recommendedName>
        <fullName evidence="6">Pre-mRNA-splicing factor CWC24</fullName>
    </recommendedName>
</protein>
<evidence type="ECO:0000256" key="4">
    <source>
        <dbReference type="ARBA" id="ARBA00022833"/>
    </source>
</evidence>
<dbReference type="OrthoDB" id="25761at2759"/>
<comment type="subunit">
    <text evidence="6">Associated with the spliceosome.</text>
</comment>
<accession>A0A1Y2HG47</accession>
<keyword evidence="7" id="KW-0175">Coiled coil</keyword>
<dbReference type="GO" id="GO:0006397">
    <property type="term" value="P:mRNA processing"/>
    <property type="evidence" value="ECO:0007669"/>
    <property type="project" value="UniProtKB-KW"/>
</dbReference>
<dbReference type="CDD" id="cd16539">
    <property type="entry name" value="RING-HC_RNF113A_B"/>
    <property type="match status" value="1"/>
</dbReference>
<evidence type="ECO:0000256" key="3">
    <source>
        <dbReference type="ARBA" id="ARBA00022771"/>
    </source>
</evidence>
<dbReference type="AlphaFoldDB" id="A0A1Y2HG47"/>
<dbReference type="PROSITE" id="PS00518">
    <property type="entry name" value="ZF_RING_1"/>
    <property type="match status" value="1"/>
</dbReference>
<dbReference type="InterPro" id="IPR039971">
    <property type="entry name" value="CWC24-like"/>
</dbReference>
<dbReference type="InterPro" id="IPR000571">
    <property type="entry name" value="Znf_CCCH"/>
</dbReference>
<dbReference type="STRING" id="765915.A0A1Y2HG47"/>
<dbReference type="InterPro" id="IPR017907">
    <property type="entry name" value="Znf_RING_CS"/>
</dbReference>
<sequence length="278" mass="30724">MFKKAGSAAKPKKRSHSDDDDAQNDQDDEPESTTIHKRQRTSGPSMASVSDKSSDPTLADLTRLVASSKSSRPSKPDLKVTYASSTSASSSSSSSSTFAADAATRTMDIDGPTRPNPTNSNSRIGPQHYKQTGFCGYGDSCKFLHDRGDYKSGWQLDKDWDANQQARREAERVALLNADAEEVQEEKVDEVDELPFACFICRGEFKRPVVTKCGHYFCEACVVERAKKGMGKCAACGEQTGGIVKPAKELMAKLEERKKRMQEMEEDARKKNEEQEED</sequence>
<dbReference type="SMART" id="SM00184">
    <property type="entry name" value="RING"/>
    <property type="match status" value="1"/>
</dbReference>
<dbReference type="Pfam" id="PF00097">
    <property type="entry name" value="zf-C3HC4"/>
    <property type="match status" value="1"/>
</dbReference>
<dbReference type="PROSITE" id="PS50103">
    <property type="entry name" value="ZF_C3H1"/>
    <property type="match status" value="1"/>
</dbReference>
<keyword evidence="12" id="KW-1185">Reference proteome</keyword>
<dbReference type="EMBL" id="MCFL01000035">
    <property type="protein sequence ID" value="ORZ33568.1"/>
    <property type="molecule type" value="Genomic_DNA"/>
</dbReference>
<keyword evidence="6" id="KW-0539">Nucleus</keyword>
<keyword evidence="3 5" id="KW-0863">Zinc-finger</keyword>
<dbReference type="InterPro" id="IPR036855">
    <property type="entry name" value="Znf_CCCH_sf"/>
</dbReference>
<evidence type="ECO:0000259" key="9">
    <source>
        <dbReference type="PROSITE" id="PS50089"/>
    </source>
</evidence>
<feature type="domain" description="C3H1-type" evidence="10">
    <location>
        <begin position="119"/>
        <end position="148"/>
    </location>
</feature>
<dbReference type="GO" id="GO:0003677">
    <property type="term" value="F:DNA binding"/>
    <property type="evidence" value="ECO:0007669"/>
    <property type="project" value="UniProtKB-UniRule"/>
</dbReference>
<keyword evidence="6" id="KW-0238">DNA-binding</keyword>
<comment type="caution">
    <text evidence="11">The sequence shown here is derived from an EMBL/GenBank/DDBJ whole genome shotgun (WGS) entry which is preliminary data.</text>
</comment>
<keyword evidence="6" id="KW-0508">mRNA splicing</keyword>
<dbReference type="SUPFAM" id="SSF57850">
    <property type="entry name" value="RING/U-box"/>
    <property type="match status" value="1"/>
</dbReference>
<feature type="coiled-coil region" evidence="7">
    <location>
        <begin position="163"/>
        <end position="193"/>
    </location>
</feature>
<reference evidence="11 12" key="1">
    <citation type="submission" date="2016-07" db="EMBL/GenBank/DDBJ databases">
        <title>Pervasive Adenine N6-methylation of Active Genes in Fungi.</title>
        <authorList>
            <consortium name="DOE Joint Genome Institute"/>
            <person name="Mondo S.J."/>
            <person name="Dannebaum R.O."/>
            <person name="Kuo R.C."/>
            <person name="Labutti K."/>
            <person name="Haridas S."/>
            <person name="Kuo A."/>
            <person name="Salamov A."/>
            <person name="Ahrendt S.R."/>
            <person name="Lipzen A."/>
            <person name="Sullivan W."/>
            <person name="Andreopoulos W.B."/>
            <person name="Clum A."/>
            <person name="Lindquist E."/>
            <person name="Daum C."/>
            <person name="Ramamoorthy G.K."/>
            <person name="Gryganskyi A."/>
            <person name="Culley D."/>
            <person name="Magnuson J.K."/>
            <person name="James T.Y."/>
            <person name="O'Malley M.A."/>
            <person name="Stajich J.E."/>
            <person name="Spatafora J.W."/>
            <person name="Visel A."/>
            <person name="Grigoriev I.V."/>
        </authorList>
    </citation>
    <scope>NUCLEOTIDE SEQUENCE [LARGE SCALE GENOMIC DNA]</scope>
    <source>
        <strain evidence="11 12">PL171</strain>
    </source>
</reference>
<dbReference type="Pfam" id="PF00642">
    <property type="entry name" value="zf-CCCH"/>
    <property type="match status" value="1"/>
</dbReference>
<keyword evidence="6" id="KW-0507">mRNA processing</keyword>
<dbReference type="PROSITE" id="PS50089">
    <property type="entry name" value="ZF_RING_2"/>
    <property type="match status" value="1"/>
</dbReference>
<evidence type="ECO:0000256" key="8">
    <source>
        <dbReference type="SAM" id="MobiDB-lite"/>
    </source>
</evidence>
<evidence type="ECO:0000256" key="6">
    <source>
        <dbReference type="RuleBase" id="RU367110"/>
    </source>
</evidence>
<keyword evidence="4 5" id="KW-0862">Zinc</keyword>
<dbReference type="PANTHER" id="PTHR12930:SF0">
    <property type="entry name" value="RING FINGER PROTEIN 113B"/>
    <property type="match status" value="1"/>
</dbReference>
<name>A0A1Y2HG47_9FUNG</name>
<evidence type="ECO:0000313" key="11">
    <source>
        <dbReference type="EMBL" id="ORZ33568.1"/>
    </source>
</evidence>
<feature type="compositionally biased region" description="Acidic residues" evidence="8">
    <location>
        <begin position="18"/>
        <end position="31"/>
    </location>
</feature>
<dbReference type="SUPFAM" id="SSF90229">
    <property type="entry name" value="CCCH zinc finger"/>
    <property type="match status" value="1"/>
</dbReference>
<evidence type="ECO:0000256" key="7">
    <source>
        <dbReference type="SAM" id="Coils"/>
    </source>
</evidence>
<feature type="compositionally biased region" description="Low complexity" evidence="8">
    <location>
        <begin position="83"/>
        <end position="104"/>
    </location>
</feature>
<feature type="region of interest" description="Disordered" evidence="8">
    <location>
        <begin position="1"/>
        <end position="126"/>
    </location>
</feature>
<feature type="compositionally biased region" description="Polar residues" evidence="8">
    <location>
        <begin position="41"/>
        <end position="51"/>
    </location>
</feature>
<dbReference type="GO" id="GO:0005684">
    <property type="term" value="C:U2-type spliceosomal complex"/>
    <property type="evidence" value="ECO:0007669"/>
    <property type="project" value="TreeGrafter"/>
</dbReference>
<comment type="subcellular location">
    <subcellularLocation>
        <location evidence="6">Nucleus</location>
    </subcellularLocation>
</comment>
<feature type="region of interest" description="Disordered" evidence="8">
    <location>
        <begin position="255"/>
        <end position="278"/>
    </location>
</feature>
<dbReference type="InterPro" id="IPR013083">
    <property type="entry name" value="Znf_RING/FYVE/PHD"/>
</dbReference>
<dbReference type="Gene3D" id="3.30.40.10">
    <property type="entry name" value="Zinc/RING finger domain, C3HC4 (zinc finger)"/>
    <property type="match status" value="1"/>
</dbReference>
<dbReference type="Proteomes" id="UP000193411">
    <property type="component" value="Unassembled WGS sequence"/>
</dbReference>
<evidence type="ECO:0000313" key="12">
    <source>
        <dbReference type="Proteomes" id="UP000193411"/>
    </source>
</evidence>
<keyword evidence="6" id="KW-0747">Spliceosome</keyword>
<evidence type="ECO:0000259" key="10">
    <source>
        <dbReference type="PROSITE" id="PS50103"/>
    </source>
</evidence>
<evidence type="ECO:0000256" key="5">
    <source>
        <dbReference type="PROSITE-ProRule" id="PRU00723"/>
    </source>
</evidence>
<comment type="function">
    <text evidence="6">Involved in pre-mRNA splicing.</text>
</comment>
<dbReference type="GO" id="GO:0034247">
    <property type="term" value="P:snoRNA splicing"/>
    <property type="evidence" value="ECO:0007669"/>
    <property type="project" value="TreeGrafter"/>
</dbReference>
<dbReference type="GO" id="GO:0008270">
    <property type="term" value="F:zinc ion binding"/>
    <property type="evidence" value="ECO:0007669"/>
    <property type="project" value="UniProtKB-KW"/>
</dbReference>
<feature type="zinc finger region" description="C3H1-type" evidence="5">
    <location>
        <begin position="119"/>
        <end position="148"/>
    </location>
</feature>
<dbReference type="InterPro" id="IPR018957">
    <property type="entry name" value="Znf_C3HC4_RING-type"/>
</dbReference>
<proteinExistence type="inferred from homology"/>